<accession>V6LYZ8</accession>
<protein>
    <submittedName>
        <fullName evidence="1">Uncharacterized protein</fullName>
    </submittedName>
</protein>
<evidence type="ECO:0000313" key="3">
    <source>
        <dbReference type="Proteomes" id="UP000018208"/>
    </source>
</evidence>
<evidence type="ECO:0000313" key="2">
    <source>
        <dbReference type="EMBL" id="KAH0574433.1"/>
    </source>
</evidence>
<dbReference type="Proteomes" id="UP000018208">
    <property type="component" value="Unassembled WGS sequence"/>
</dbReference>
<evidence type="ECO:0000313" key="1">
    <source>
        <dbReference type="EMBL" id="EST46059.1"/>
    </source>
</evidence>
<name>V6LYZ8_9EUKA</name>
<sequence length="208" mass="24263">MDSFYYTENGKLIKLRTNTASLNSSNIQKYKQTNNNPTKILLTSQHVNLSPYRPLSRPPLYYTPRKGYITQQIQSRQGPLNMSKLVIQAKDYTNNDLSRPICQKISQIINPIQNHYVSKSAYKLQRQQHEQWLIGSCSPSLIQSKQLEYFQNEAKTIKVNTELDIEIGLDTGIIREDIPKSSYMYNKVQYQDSIEVEVYPVVKDKQWH</sequence>
<gene>
    <name evidence="1" type="ORF">SS50377_14049</name>
    <name evidence="2" type="ORF">SS50377_24391</name>
</gene>
<proteinExistence type="predicted"/>
<organism evidence="1">
    <name type="scientific">Spironucleus salmonicida</name>
    <dbReference type="NCBI Taxonomy" id="348837"/>
    <lineage>
        <taxon>Eukaryota</taxon>
        <taxon>Metamonada</taxon>
        <taxon>Diplomonadida</taxon>
        <taxon>Hexamitidae</taxon>
        <taxon>Hexamitinae</taxon>
        <taxon>Spironucleus</taxon>
    </lineage>
</organism>
<dbReference type="EMBL" id="KI546085">
    <property type="protein sequence ID" value="EST46059.1"/>
    <property type="molecule type" value="Genomic_DNA"/>
</dbReference>
<keyword evidence="3" id="KW-1185">Reference proteome</keyword>
<reference evidence="2" key="2">
    <citation type="submission" date="2020-12" db="EMBL/GenBank/DDBJ databases">
        <title>New Spironucleus salmonicida genome in near-complete chromosomes.</title>
        <authorList>
            <person name="Xu F."/>
            <person name="Kurt Z."/>
            <person name="Jimenez-Gonzalez A."/>
            <person name="Astvaldsson A."/>
            <person name="Andersson J.O."/>
            <person name="Svard S.G."/>
        </authorList>
    </citation>
    <scope>NUCLEOTIDE SEQUENCE</scope>
    <source>
        <strain evidence="2">ATCC 50377</strain>
    </source>
</reference>
<dbReference type="AlphaFoldDB" id="V6LYZ8"/>
<dbReference type="VEuPathDB" id="GiardiaDB:SS50377_24391"/>
<dbReference type="EMBL" id="AUWU02000004">
    <property type="protein sequence ID" value="KAH0574433.1"/>
    <property type="molecule type" value="Genomic_DNA"/>
</dbReference>
<reference evidence="1 2" key="1">
    <citation type="journal article" date="2014" name="PLoS Genet.">
        <title>The Genome of Spironucleus salmonicida Highlights a Fish Pathogen Adapted to Fluctuating Environments.</title>
        <authorList>
            <person name="Xu F."/>
            <person name="Jerlstrom-Hultqvist J."/>
            <person name="Einarsson E."/>
            <person name="Astvaldsson A."/>
            <person name="Svard S.G."/>
            <person name="Andersson J.O."/>
        </authorList>
    </citation>
    <scope>NUCLEOTIDE SEQUENCE</scope>
    <source>
        <strain evidence="2">ATCC 50377</strain>
    </source>
</reference>